<proteinExistence type="predicted"/>
<dbReference type="Gene3D" id="3.80.10.10">
    <property type="entry name" value="Ribonuclease Inhibitor"/>
    <property type="match status" value="1"/>
</dbReference>
<dbReference type="WBParaSite" id="SCUD_0000845801-mRNA-1">
    <property type="protein sequence ID" value="SCUD_0000845801-mRNA-1"/>
    <property type="gene ID" value="SCUD_0000845801"/>
</dbReference>
<keyword evidence="2" id="KW-0677">Repeat</keyword>
<dbReference type="InterPro" id="IPR032675">
    <property type="entry name" value="LRR_dom_sf"/>
</dbReference>
<dbReference type="PROSITE" id="PS51450">
    <property type="entry name" value="LRR"/>
    <property type="match status" value="2"/>
</dbReference>
<dbReference type="SUPFAM" id="SSF52058">
    <property type="entry name" value="L domain-like"/>
    <property type="match status" value="1"/>
</dbReference>
<dbReference type="PANTHER" id="PTHR48051:SF54">
    <property type="entry name" value="LEUCINE-RICH REPEAT-CONTAINING PROTEIN"/>
    <property type="match status" value="1"/>
</dbReference>
<keyword evidence="1" id="KW-0433">Leucine-rich repeat</keyword>
<dbReference type="Proteomes" id="UP000279833">
    <property type="component" value="Unassembled WGS sequence"/>
</dbReference>
<dbReference type="AlphaFoldDB" id="A0A183K0E7"/>
<dbReference type="Pfam" id="PF13855">
    <property type="entry name" value="LRR_8"/>
    <property type="match status" value="1"/>
</dbReference>
<dbReference type="STRING" id="6186.A0A183K0E7"/>
<reference evidence="5" key="1">
    <citation type="submission" date="2016-06" db="UniProtKB">
        <authorList>
            <consortium name="WormBaseParasite"/>
        </authorList>
    </citation>
    <scope>IDENTIFICATION</scope>
</reference>
<keyword evidence="4" id="KW-1185">Reference proteome</keyword>
<reference evidence="3 4" key="2">
    <citation type="submission" date="2018-11" db="EMBL/GenBank/DDBJ databases">
        <authorList>
            <consortium name="Pathogen Informatics"/>
        </authorList>
    </citation>
    <scope>NUCLEOTIDE SEQUENCE [LARGE SCALE GENOMIC DNA]</scope>
    <source>
        <strain evidence="3">Dakar</strain>
        <strain evidence="4">Dakar, Senegal</strain>
    </source>
</reference>
<evidence type="ECO:0000313" key="5">
    <source>
        <dbReference type="WBParaSite" id="SCUD_0000845801-mRNA-1"/>
    </source>
</evidence>
<evidence type="ECO:0000313" key="4">
    <source>
        <dbReference type="Proteomes" id="UP000279833"/>
    </source>
</evidence>
<sequence length="574" mass="66194">MDVEVLQSDENCKSEETEEESFVAGIISDALNTRSCSLDLKNRNLKEIPDRISDLPNLQKLYISDNCLKSISPNILRALSQLRWLDLRDNSLTSIPPEIKHLEELHTLLLDNNKIKILPLELGLLKKLSVLHHRNNPIEFPPNEVLSRGTKHIVKFLLECYLSLVNTATDGGSSSLEYSTKNTENLKNDSHINVLQTEQLVTDGINHNNTEFTDLINSLNSVNLRDKQMLHSVRGMHNSTDLNHSSPIFPRLERSYFADVLFSGILQNESTSQKSDESKKIKNSNQVIGRSELLSVLGSITNADNDLVQYYGQKINGSSYSRVSSKSKIYRKIQSSYLKSKRYTSKSENSLLFKLPSQTSRHKAFLLEDPPQPTLEKIRLIYKREQKRKARKELMLKQASQIQRMKNASCISDWRDDYTLYQKTKLYEYLKKTYEEIKEGNSIVKIYEAYQRIVSGPLDVNKDHLKMIDSSELNSLRKQPIKKERPANLDSATVLQLELASFERDACLTKRVHEHTKEMLERFKLPVIPTHDAIRSELLTAKKSMDEAIRLHRRVQQRLETLGYFHGSNRRDLW</sequence>
<evidence type="ECO:0000256" key="2">
    <source>
        <dbReference type="ARBA" id="ARBA00022737"/>
    </source>
</evidence>
<protein>
    <submittedName>
        <fullName evidence="5">Calponin-homology (CH) domain-containing protein</fullName>
    </submittedName>
</protein>
<dbReference type="InterPro" id="IPR003591">
    <property type="entry name" value="Leu-rich_rpt_typical-subtyp"/>
</dbReference>
<evidence type="ECO:0000256" key="1">
    <source>
        <dbReference type="ARBA" id="ARBA00022614"/>
    </source>
</evidence>
<dbReference type="GO" id="GO:0005737">
    <property type="term" value="C:cytoplasm"/>
    <property type="evidence" value="ECO:0007669"/>
    <property type="project" value="TreeGrafter"/>
</dbReference>
<accession>A0A183K0E7</accession>
<organism evidence="5">
    <name type="scientific">Schistosoma curassoni</name>
    <dbReference type="NCBI Taxonomy" id="6186"/>
    <lineage>
        <taxon>Eukaryota</taxon>
        <taxon>Metazoa</taxon>
        <taxon>Spiralia</taxon>
        <taxon>Lophotrochozoa</taxon>
        <taxon>Platyhelminthes</taxon>
        <taxon>Trematoda</taxon>
        <taxon>Digenea</taxon>
        <taxon>Strigeidida</taxon>
        <taxon>Schistosomatoidea</taxon>
        <taxon>Schistosomatidae</taxon>
        <taxon>Schistosoma</taxon>
    </lineage>
</organism>
<gene>
    <name evidence="3" type="ORF">SCUD_LOCUS8458</name>
</gene>
<evidence type="ECO:0000313" key="3">
    <source>
        <dbReference type="EMBL" id="VDP30827.1"/>
    </source>
</evidence>
<dbReference type="EMBL" id="UZAK01032754">
    <property type="protein sequence ID" value="VDP30827.1"/>
    <property type="molecule type" value="Genomic_DNA"/>
</dbReference>
<dbReference type="InterPro" id="IPR001611">
    <property type="entry name" value="Leu-rich_rpt"/>
</dbReference>
<dbReference type="InterPro" id="IPR050216">
    <property type="entry name" value="LRR_domain-containing"/>
</dbReference>
<name>A0A183K0E7_9TREM</name>
<dbReference type="PANTHER" id="PTHR48051">
    <property type="match status" value="1"/>
</dbReference>
<dbReference type="SMART" id="SM00369">
    <property type="entry name" value="LRR_TYP"/>
    <property type="match status" value="3"/>
</dbReference>